<evidence type="ECO:0000313" key="6">
    <source>
        <dbReference type="Proteomes" id="UP001165378"/>
    </source>
</evidence>
<sequence length="642" mass="65443">MSHRPRRARAFPSATAAALVSGSLLALLAPLTVAAPAGAAPGAASPGPPPKIELVLDLSGSMKADDAGGQTRLAAAKQAVARIIDTAPADAPIGLRVYGATYPGEDRAQGCADTQQLVPVAPLTAESRTAAKRKVEAMNAVGFTPIGVALRAAAADLGTEGKRRIVLVSDGDDTCAPPPPCEVAKELKAAGVDLAVDTVGFKTSGPARDQLKCIARETGGSYTDAADAQALAANLGTLFRRAWTTYQATGRPIQGAQDGCAAAPMIEPGQYLDGFAGGRDLYYRVKKRPDQLLQVSATAVLHRGYTRNSSITVLAGPVSDGEPSGWIRVLKAATGWTNILTAGARTKPGASAPGDVGCIMIENTITDAGDPVTPVELLIGMADAETAKSPAPEVPVRTGALAEGGFSFNSATPIGPGTYRQSIAVGEAPLWRVDLKAGQRLTVKAGVDIGADFPFEVTTGFTVRIHNAARNPATCDPDDSSLTKLFAGKPGRYEWTCGPWEITRSADPAEWDYDGYAMPGTYYIQLLVAEPKTAALGVIVPIDLTVDISGSPVPGDDPVFHFGDPGNGTGGTGGAASGQTPQNGPGDGAASPAPGTRPVAASGDSTAEKLALPAGIVLAVLAAGGLGTVLWRRRAAGAGPAR</sequence>
<dbReference type="AlphaFoldDB" id="A0AA41Q1F4"/>
<dbReference type="InterPro" id="IPR036465">
    <property type="entry name" value="vWFA_dom_sf"/>
</dbReference>
<evidence type="ECO:0000259" key="4">
    <source>
        <dbReference type="PROSITE" id="PS50234"/>
    </source>
</evidence>
<proteinExistence type="predicted"/>
<evidence type="ECO:0000256" key="1">
    <source>
        <dbReference type="SAM" id="MobiDB-lite"/>
    </source>
</evidence>
<dbReference type="InterPro" id="IPR002035">
    <property type="entry name" value="VWF_A"/>
</dbReference>
<dbReference type="SUPFAM" id="SSF53300">
    <property type="entry name" value="vWA-like"/>
    <property type="match status" value="1"/>
</dbReference>
<keyword evidence="2" id="KW-0472">Membrane</keyword>
<feature type="signal peptide" evidence="3">
    <location>
        <begin position="1"/>
        <end position="39"/>
    </location>
</feature>
<feature type="domain" description="VWFA" evidence="4">
    <location>
        <begin position="51"/>
        <end position="238"/>
    </location>
</feature>
<protein>
    <submittedName>
        <fullName evidence="5">VWA domain-containing protein</fullName>
    </submittedName>
</protein>
<evidence type="ECO:0000313" key="5">
    <source>
        <dbReference type="EMBL" id="MCF2528684.1"/>
    </source>
</evidence>
<dbReference type="Gene3D" id="3.40.50.410">
    <property type="entry name" value="von Willebrand factor, type A domain"/>
    <property type="match status" value="1"/>
</dbReference>
<keyword evidence="2" id="KW-1133">Transmembrane helix</keyword>
<keyword evidence="6" id="KW-1185">Reference proteome</keyword>
<evidence type="ECO:0000256" key="2">
    <source>
        <dbReference type="SAM" id="Phobius"/>
    </source>
</evidence>
<comment type="caution">
    <text evidence="5">The sequence shown here is derived from an EMBL/GenBank/DDBJ whole genome shotgun (WGS) entry which is preliminary data.</text>
</comment>
<dbReference type="SMART" id="SM00327">
    <property type="entry name" value="VWA"/>
    <property type="match status" value="1"/>
</dbReference>
<reference evidence="5" key="1">
    <citation type="submission" date="2022-01" db="EMBL/GenBank/DDBJ databases">
        <title>Genome-Based Taxonomic Classification of the Phylum Actinobacteria.</title>
        <authorList>
            <person name="Gao Y."/>
        </authorList>
    </citation>
    <scope>NUCLEOTIDE SEQUENCE</scope>
    <source>
        <strain evidence="5">KLBMP 8922</strain>
    </source>
</reference>
<dbReference type="Proteomes" id="UP001165378">
    <property type="component" value="Unassembled WGS sequence"/>
</dbReference>
<dbReference type="Pfam" id="PF13519">
    <property type="entry name" value="VWA_2"/>
    <property type="match status" value="1"/>
</dbReference>
<feature type="compositionally biased region" description="Gly residues" evidence="1">
    <location>
        <begin position="565"/>
        <end position="576"/>
    </location>
</feature>
<keyword evidence="3" id="KW-0732">Signal</keyword>
<feature type="region of interest" description="Disordered" evidence="1">
    <location>
        <begin position="555"/>
        <end position="605"/>
    </location>
</feature>
<feature type="chain" id="PRO_5041282935" evidence="3">
    <location>
        <begin position="40"/>
        <end position="642"/>
    </location>
</feature>
<evidence type="ECO:0000256" key="3">
    <source>
        <dbReference type="SAM" id="SignalP"/>
    </source>
</evidence>
<organism evidence="5 6">
    <name type="scientific">Yinghuangia soli</name>
    <dbReference type="NCBI Taxonomy" id="2908204"/>
    <lineage>
        <taxon>Bacteria</taxon>
        <taxon>Bacillati</taxon>
        <taxon>Actinomycetota</taxon>
        <taxon>Actinomycetes</taxon>
        <taxon>Kitasatosporales</taxon>
        <taxon>Streptomycetaceae</taxon>
        <taxon>Yinghuangia</taxon>
    </lineage>
</organism>
<dbReference type="EMBL" id="JAKFHA010000007">
    <property type="protein sequence ID" value="MCF2528684.1"/>
    <property type="molecule type" value="Genomic_DNA"/>
</dbReference>
<dbReference type="PROSITE" id="PS50234">
    <property type="entry name" value="VWFA"/>
    <property type="match status" value="1"/>
</dbReference>
<feature type="transmembrane region" description="Helical" evidence="2">
    <location>
        <begin position="610"/>
        <end position="631"/>
    </location>
</feature>
<name>A0AA41Q1F4_9ACTN</name>
<keyword evidence="2" id="KW-0812">Transmembrane</keyword>
<accession>A0AA41Q1F4</accession>
<dbReference type="RefSeq" id="WP_235052835.1">
    <property type="nucleotide sequence ID" value="NZ_JAKFHA010000007.1"/>
</dbReference>
<gene>
    <name evidence="5" type="ORF">LZ495_15880</name>
</gene>